<keyword evidence="1" id="KW-0732">Signal</keyword>
<gene>
    <name evidence="2" type="ORF">DES53_104207</name>
</gene>
<reference evidence="2 3" key="1">
    <citation type="submission" date="2018-06" db="EMBL/GenBank/DDBJ databases">
        <title>Genomic Encyclopedia of Type Strains, Phase IV (KMG-IV): sequencing the most valuable type-strain genomes for metagenomic binning, comparative biology and taxonomic classification.</title>
        <authorList>
            <person name="Goeker M."/>
        </authorList>
    </citation>
    <scope>NUCLEOTIDE SEQUENCE [LARGE SCALE GENOMIC DNA]</scope>
    <source>
        <strain evidence="2 3">DSM 25532</strain>
    </source>
</reference>
<dbReference type="AlphaFoldDB" id="A0A366HMM2"/>
<organism evidence="2 3">
    <name type="scientific">Roseimicrobium gellanilyticum</name>
    <dbReference type="NCBI Taxonomy" id="748857"/>
    <lineage>
        <taxon>Bacteria</taxon>
        <taxon>Pseudomonadati</taxon>
        <taxon>Verrucomicrobiota</taxon>
        <taxon>Verrucomicrobiia</taxon>
        <taxon>Verrucomicrobiales</taxon>
        <taxon>Verrucomicrobiaceae</taxon>
        <taxon>Roseimicrobium</taxon>
    </lineage>
</organism>
<name>A0A366HMM2_9BACT</name>
<evidence type="ECO:0000313" key="2">
    <source>
        <dbReference type="EMBL" id="RBP44387.1"/>
    </source>
</evidence>
<accession>A0A366HMM2</accession>
<sequence>MHLVVAAALAAFLHSSGPMLHANTFVSEVDGVRYECEVPNDAIAASGGYLQYKVAPDHTFVSEPKGKVSLAQAMALAEKEAIRILKEGYTAEDPRWILTRAERKQQQDTKGNPVGFYYGFNFNTRDGVYSSKDYKGAAGYLQIIVLLDGTVMQNIARPK</sequence>
<protein>
    <submittedName>
        <fullName evidence="2">Uncharacterized protein</fullName>
    </submittedName>
</protein>
<dbReference type="EMBL" id="QNRR01000004">
    <property type="protein sequence ID" value="RBP44387.1"/>
    <property type="molecule type" value="Genomic_DNA"/>
</dbReference>
<feature type="chain" id="PRO_5016850300" evidence="1">
    <location>
        <begin position="22"/>
        <end position="159"/>
    </location>
</feature>
<dbReference type="Proteomes" id="UP000253426">
    <property type="component" value="Unassembled WGS sequence"/>
</dbReference>
<keyword evidence="3" id="KW-1185">Reference proteome</keyword>
<evidence type="ECO:0000256" key="1">
    <source>
        <dbReference type="SAM" id="SignalP"/>
    </source>
</evidence>
<proteinExistence type="predicted"/>
<evidence type="ECO:0000313" key="3">
    <source>
        <dbReference type="Proteomes" id="UP000253426"/>
    </source>
</evidence>
<feature type="signal peptide" evidence="1">
    <location>
        <begin position="1"/>
        <end position="21"/>
    </location>
</feature>
<comment type="caution">
    <text evidence="2">The sequence shown here is derived from an EMBL/GenBank/DDBJ whole genome shotgun (WGS) entry which is preliminary data.</text>
</comment>